<dbReference type="EMBL" id="JACEFO010000457">
    <property type="protein sequence ID" value="KAF8769101.1"/>
    <property type="molecule type" value="Genomic_DNA"/>
</dbReference>
<keyword evidence="5" id="KW-1185">Reference proteome</keyword>
<dbReference type="FunFam" id="3.80.10.10:FF:001158">
    <property type="entry name" value="Leucine-rich repeat protein kinase family protein"/>
    <property type="match status" value="1"/>
</dbReference>
<dbReference type="InterPro" id="IPR032675">
    <property type="entry name" value="LRR_dom_sf"/>
</dbReference>
<dbReference type="Pfam" id="PF23598">
    <property type="entry name" value="LRR_14"/>
    <property type="match status" value="1"/>
</dbReference>
<keyword evidence="1" id="KW-0677">Repeat</keyword>
<dbReference type="PANTHER" id="PTHR48065:SF11">
    <property type="entry name" value="OS11G0213300 PROTEIN"/>
    <property type="match status" value="1"/>
</dbReference>
<dbReference type="Proteomes" id="UP000636709">
    <property type="component" value="Unassembled WGS sequence"/>
</dbReference>
<comment type="caution">
    <text evidence="4">The sequence shown here is derived from an EMBL/GenBank/DDBJ whole genome shotgun (WGS) entry which is preliminary data.</text>
</comment>
<accession>A0A835KRF7</accession>
<feature type="chain" id="PRO_5032515438" description="Disease resistance R13L4/SHOC-2-like LRR domain-containing protein" evidence="2">
    <location>
        <begin position="25"/>
        <end position="252"/>
    </location>
</feature>
<sequence>MARPLVRLLLLLSACMFISNLITAEDDEAALLAFKAAAPRWFHPSIAGNLSSLMSLELSVNQLEGSIPASLGVLKDLRYLGLAINNLSGEPPVSLYNLSSLGTLQIQSNLLNGSIPTDIGKRFPSMQLLALDVNQFTGPIPPSVSNLTSLQALRFGLNSFSGYVPRTLGRLRAMQYLDLARNTLEADDREGWEFITSFSNCSQLRRLDITGNNAFTGHLPSSMVNLSTTLQLLGFGATGIKHPLRHRQSGGP</sequence>
<evidence type="ECO:0000256" key="2">
    <source>
        <dbReference type="SAM" id="SignalP"/>
    </source>
</evidence>
<keyword evidence="2" id="KW-0732">Signal</keyword>
<dbReference type="SUPFAM" id="SSF52058">
    <property type="entry name" value="L domain-like"/>
    <property type="match status" value="1"/>
</dbReference>
<feature type="domain" description="Disease resistance R13L4/SHOC-2-like LRR" evidence="3">
    <location>
        <begin position="60"/>
        <end position="227"/>
    </location>
</feature>
<reference evidence="4" key="1">
    <citation type="submission" date="2020-07" db="EMBL/GenBank/DDBJ databases">
        <title>Genome sequence and genetic diversity analysis of an under-domesticated orphan crop, white fonio (Digitaria exilis).</title>
        <authorList>
            <person name="Bennetzen J.L."/>
            <person name="Chen S."/>
            <person name="Ma X."/>
            <person name="Wang X."/>
            <person name="Yssel A.E.J."/>
            <person name="Chaluvadi S.R."/>
            <person name="Johnson M."/>
            <person name="Gangashetty P."/>
            <person name="Hamidou F."/>
            <person name="Sanogo M.D."/>
            <person name="Zwaenepoel A."/>
            <person name="Wallace J."/>
            <person name="Van De Peer Y."/>
            <person name="Van Deynze A."/>
        </authorList>
    </citation>
    <scope>NUCLEOTIDE SEQUENCE</scope>
    <source>
        <tissue evidence="4">Leaves</tissue>
    </source>
</reference>
<dbReference type="OrthoDB" id="684787at2759"/>
<feature type="signal peptide" evidence="2">
    <location>
        <begin position="1"/>
        <end position="24"/>
    </location>
</feature>
<dbReference type="InterPro" id="IPR055414">
    <property type="entry name" value="LRR_R13L4/SHOC2-like"/>
</dbReference>
<evidence type="ECO:0000313" key="4">
    <source>
        <dbReference type="EMBL" id="KAF8769101.1"/>
    </source>
</evidence>
<dbReference type="AlphaFoldDB" id="A0A835KRF7"/>
<protein>
    <recommendedName>
        <fullName evidence="3">Disease resistance R13L4/SHOC-2-like LRR domain-containing protein</fullName>
    </recommendedName>
</protein>
<name>A0A835KRF7_9POAL</name>
<evidence type="ECO:0000259" key="3">
    <source>
        <dbReference type="Pfam" id="PF23598"/>
    </source>
</evidence>
<gene>
    <name evidence="4" type="ORF">HU200_006924</name>
</gene>
<evidence type="ECO:0000313" key="5">
    <source>
        <dbReference type="Proteomes" id="UP000636709"/>
    </source>
</evidence>
<dbReference type="PANTHER" id="PTHR48065">
    <property type="entry name" value="OS10G0469600 PROTEIN"/>
    <property type="match status" value="1"/>
</dbReference>
<proteinExistence type="predicted"/>
<dbReference type="Gene3D" id="3.80.10.10">
    <property type="entry name" value="Ribonuclease Inhibitor"/>
    <property type="match status" value="1"/>
</dbReference>
<organism evidence="4 5">
    <name type="scientific">Digitaria exilis</name>
    <dbReference type="NCBI Taxonomy" id="1010633"/>
    <lineage>
        <taxon>Eukaryota</taxon>
        <taxon>Viridiplantae</taxon>
        <taxon>Streptophyta</taxon>
        <taxon>Embryophyta</taxon>
        <taxon>Tracheophyta</taxon>
        <taxon>Spermatophyta</taxon>
        <taxon>Magnoliopsida</taxon>
        <taxon>Liliopsida</taxon>
        <taxon>Poales</taxon>
        <taxon>Poaceae</taxon>
        <taxon>PACMAD clade</taxon>
        <taxon>Panicoideae</taxon>
        <taxon>Panicodae</taxon>
        <taxon>Paniceae</taxon>
        <taxon>Anthephorinae</taxon>
        <taxon>Digitaria</taxon>
    </lineage>
</organism>
<evidence type="ECO:0000256" key="1">
    <source>
        <dbReference type="ARBA" id="ARBA00022737"/>
    </source>
</evidence>